<organism evidence="2 3">
    <name type="scientific">Cardamine amara subsp. amara</name>
    <dbReference type="NCBI Taxonomy" id="228776"/>
    <lineage>
        <taxon>Eukaryota</taxon>
        <taxon>Viridiplantae</taxon>
        <taxon>Streptophyta</taxon>
        <taxon>Embryophyta</taxon>
        <taxon>Tracheophyta</taxon>
        <taxon>Spermatophyta</taxon>
        <taxon>Magnoliopsida</taxon>
        <taxon>eudicotyledons</taxon>
        <taxon>Gunneridae</taxon>
        <taxon>Pentapetalae</taxon>
        <taxon>rosids</taxon>
        <taxon>malvids</taxon>
        <taxon>Brassicales</taxon>
        <taxon>Brassicaceae</taxon>
        <taxon>Cardamineae</taxon>
        <taxon>Cardamine</taxon>
    </lineage>
</organism>
<dbReference type="Proteomes" id="UP001558713">
    <property type="component" value="Unassembled WGS sequence"/>
</dbReference>
<sequence>MGYTVDVSCVMKVNRSCQLCRQKVAELMHCLTMVYSVDFVGADNTIKLKARADPYIFLDVIERYGEHGKVSNLRFDGEVMASRGGGYYGQSGYYLPTSTAGNYPYPYSYPPPPPYGYAGNCAYPMSNPPHHTEGPRRMNNPHTAPPHFTMPMPPPRPLHSFSYVEPPNWPTSSSGGKGCVIM</sequence>
<proteinExistence type="predicted"/>
<evidence type="ECO:0000313" key="3">
    <source>
        <dbReference type="Proteomes" id="UP001558713"/>
    </source>
</evidence>
<reference evidence="2 3" key="1">
    <citation type="submission" date="2024-04" db="EMBL/GenBank/DDBJ databases">
        <title>Genome assembly C_amara_ONT_v2.</title>
        <authorList>
            <person name="Yant L."/>
            <person name="Moore C."/>
            <person name="Slenker M."/>
        </authorList>
    </citation>
    <scope>NUCLEOTIDE SEQUENCE [LARGE SCALE GENOMIC DNA]</scope>
    <source>
        <tissue evidence="2">Leaf</tissue>
    </source>
</reference>
<protein>
    <submittedName>
        <fullName evidence="2">Uncharacterized protein</fullName>
    </submittedName>
</protein>
<evidence type="ECO:0000313" key="2">
    <source>
        <dbReference type="EMBL" id="KAL1204858.1"/>
    </source>
</evidence>
<evidence type="ECO:0000256" key="1">
    <source>
        <dbReference type="SAM" id="MobiDB-lite"/>
    </source>
</evidence>
<feature type="region of interest" description="Disordered" evidence="1">
    <location>
        <begin position="128"/>
        <end position="151"/>
    </location>
</feature>
<gene>
    <name evidence="2" type="ORF">V5N11_017460</name>
</gene>
<dbReference type="EMBL" id="JBANAX010000526">
    <property type="protein sequence ID" value="KAL1204858.1"/>
    <property type="molecule type" value="Genomic_DNA"/>
</dbReference>
<keyword evidence="3" id="KW-1185">Reference proteome</keyword>
<dbReference type="AlphaFoldDB" id="A0ABD1ADH8"/>
<accession>A0ABD1ADH8</accession>
<feature type="compositionally biased region" description="Low complexity" evidence="1">
    <location>
        <begin position="141"/>
        <end position="150"/>
    </location>
</feature>
<comment type="caution">
    <text evidence="2">The sequence shown here is derived from an EMBL/GenBank/DDBJ whole genome shotgun (WGS) entry which is preliminary data.</text>
</comment>
<name>A0ABD1ADH8_CARAN</name>